<dbReference type="AlphaFoldDB" id="H0ED65"/>
<organism evidence="2 3">
    <name type="scientific">Glarea lozoyensis (strain ATCC 74030 / MF5533)</name>
    <dbReference type="NCBI Taxonomy" id="1104152"/>
    <lineage>
        <taxon>Eukaryota</taxon>
        <taxon>Fungi</taxon>
        <taxon>Dikarya</taxon>
        <taxon>Ascomycota</taxon>
        <taxon>Pezizomycotina</taxon>
        <taxon>Leotiomycetes</taxon>
        <taxon>Helotiales</taxon>
        <taxon>Helotiaceae</taxon>
        <taxon>Glarea</taxon>
    </lineage>
</organism>
<comment type="caution">
    <text evidence="2">The sequence shown here is derived from an EMBL/GenBank/DDBJ whole genome shotgun (WGS) entry which is preliminary data.</text>
</comment>
<evidence type="ECO:0000256" key="1">
    <source>
        <dbReference type="SAM" id="MobiDB-lite"/>
    </source>
</evidence>
<dbReference type="InParanoid" id="H0ED65"/>
<accession>H0ED65</accession>
<sequence>MFSLGQVTLQFRVPSVYSFKRKTKPSKRHEEWKIRESPNRGTVGSELVI</sequence>
<feature type="compositionally biased region" description="Basic and acidic residues" evidence="1">
    <location>
        <begin position="28"/>
        <end position="38"/>
    </location>
</feature>
<reference evidence="2 3" key="1">
    <citation type="journal article" date="2012" name="Eukaryot. Cell">
        <title>Genome sequence of the fungus Glarea lozoyensis: the first genome sequence of a species from the Helotiaceae family.</title>
        <authorList>
            <person name="Youssar L."/>
            <person name="Gruening B.A."/>
            <person name="Erxleben A."/>
            <person name="Guenther S."/>
            <person name="Huettel W."/>
        </authorList>
    </citation>
    <scope>NUCLEOTIDE SEQUENCE [LARGE SCALE GENOMIC DNA]</scope>
    <source>
        <strain evidence="3">ATCC 74030 / MF5533</strain>
    </source>
</reference>
<evidence type="ECO:0000313" key="3">
    <source>
        <dbReference type="Proteomes" id="UP000005446"/>
    </source>
</evidence>
<protein>
    <submittedName>
        <fullName evidence="2">Uncharacterized protein</fullName>
    </submittedName>
</protein>
<dbReference type="HOGENOM" id="CLU_3143211_0_0_1"/>
<feature type="region of interest" description="Disordered" evidence="1">
    <location>
        <begin position="28"/>
        <end position="49"/>
    </location>
</feature>
<dbReference type="EMBL" id="AGUE01000006">
    <property type="protein sequence ID" value="EHL03719.1"/>
    <property type="molecule type" value="Genomic_DNA"/>
</dbReference>
<dbReference type="Proteomes" id="UP000005446">
    <property type="component" value="Unassembled WGS sequence"/>
</dbReference>
<evidence type="ECO:0000313" key="2">
    <source>
        <dbReference type="EMBL" id="EHL03719.1"/>
    </source>
</evidence>
<gene>
    <name evidence="2" type="ORF">M7I_0366</name>
</gene>
<name>H0ED65_GLAL7</name>
<keyword evidence="3" id="KW-1185">Reference proteome</keyword>
<proteinExistence type="predicted"/>